<dbReference type="PROSITE" id="PS50096">
    <property type="entry name" value="IQ"/>
    <property type="match status" value="2"/>
</dbReference>
<keyword evidence="1" id="KW-0112">Calmodulin-binding</keyword>
<feature type="domain" description="DUF4005" evidence="5">
    <location>
        <begin position="325"/>
        <end position="385"/>
    </location>
</feature>
<dbReference type="Pfam" id="PF13178">
    <property type="entry name" value="DUF4005"/>
    <property type="match status" value="1"/>
</dbReference>
<accession>A0A9R1VY95</accession>
<keyword evidence="7" id="KW-1185">Reference proteome</keyword>
<sequence>MAKRRWLSFLKRFFLSETCQNRAKEKKRIWVFGRHKLKRLTSQSAPLERPKSEEERVNPVTQEVDEQKKETHDNIQSTSSWYGDNERESDAAIKIQTAFRGLLARKALRALKGLVRLQAIIRGHLVRRQAVTTLKRLQSVVNIHSQACAKRIQVLDCTSHNNYQDNRGKDIKVGWFNLTYVRIIRHIMSNVSDAYTLCLIRYILDTVSGTLMDVNSQKRWDDSILTKEEENAMLFSKREAAMKRERIKEYTFNHRMSSESEQSKVNGKWRYWLEHWVDTQLAKREDLQNIGKKEEFESQKVKLRNLRTPHHRKQRSIGEEHSMSMMGSGSPVCPTYMAATESARAKSRSLSSPRLRPISVDTWSATNSPYKHKLLSPISSINSDASSSRIWNNANNGRAGFSQRSPSLKGVPGHVKSIRTSKNLSYNSESSVPNWDHPNQFR</sequence>
<evidence type="ECO:0000259" key="5">
    <source>
        <dbReference type="Pfam" id="PF13178"/>
    </source>
</evidence>
<evidence type="ECO:0000256" key="3">
    <source>
        <dbReference type="ARBA" id="ARBA00024378"/>
    </source>
</evidence>
<dbReference type="CDD" id="cd23767">
    <property type="entry name" value="IQCD"/>
    <property type="match status" value="1"/>
</dbReference>
<evidence type="ECO:0000313" key="7">
    <source>
        <dbReference type="Proteomes" id="UP000235145"/>
    </source>
</evidence>
<gene>
    <name evidence="6" type="ORF">LSAT_V11C400168640</name>
</gene>
<name>A0A9R1VY95_LACSA</name>
<dbReference type="Pfam" id="PF00612">
    <property type="entry name" value="IQ"/>
    <property type="match status" value="2"/>
</dbReference>
<comment type="caution">
    <text evidence="6">The sequence shown here is derived from an EMBL/GenBank/DDBJ whole genome shotgun (WGS) entry which is preliminary data.</text>
</comment>
<feature type="region of interest" description="Disordered" evidence="4">
    <location>
        <begin position="419"/>
        <end position="442"/>
    </location>
</feature>
<dbReference type="SMART" id="SM00015">
    <property type="entry name" value="IQ"/>
    <property type="match status" value="2"/>
</dbReference>
<dbReference type="PANTHER" id="PTHR32295">
    <property type="entry name" value="IQ-DOMAIN 5-RELATED"/>
    <property type="match status" value="1"/>
</dbReference>
<dbReference type="InterPro" id="IPR000048">
    <property type="entry name" value="IQ_motif_EF-hand-BS"/>
</dbReference>
<proteinExistence type="inferred from homology"/>
<feature type="compositionally biased region" description="Polar residues" evidence="4">
    <location>
        <begin position="419"/>
        <end position="433"/>
    </location>
</feature>
<dbReference type="PANTHER" id="PTHR32295:SF41">
    <property type="entry name" value="PROTEIN IQ-DOMAIN 11"/>
    <property type="match status" value="1"/>
</dbReference>
<evidence type="ECO:0000313" key="6">
    <source>
        <dbReference type="EMBL" id="KAJ0212861.1"/>
    </source>
</evidence>
<feature type="region of interest" description="Disordered" evidence="4">
    <location>
        <begin position="42"/>
        <end position="83"/>
    </location>
</feature>
<evidence type="ECO:0000256" key="2">
    <source>
        <dbReference type="ARBA" id="ARBA00024341"/>
    </source>
</evidence>
<dbReference type="Proteomes" id="UP000235145">
    <property type="component" value="Unassembled WGS sequence"/>
</dbReference>
<comment type="similarity">
    <text evidence="2">Belongs to the IQD family.</text>
</comment>
<evidence type="ECO:0000256" key="1">
    <source>
        <dbReference type="ARBA" id="ARBA00022860"/>
    </source>
</evidence>
<dbReference type="InterPro" id="IPR025064">
    <property type="entry name" value="DUF4005"/>
</dbReference>
<reference evidence="6 7" key="1">
    <citation type="journal article" date="2017" name="Nat. Commun.">
        <title>Genome assembly with in vitro proximity ligation data and whole-genome triplication in lettuce.</title>
        <authorList>
            <person name="Reyes-Chin-Wo S."/>
            <person name="Wang Z."/>
            <person name="Yang X."/>
            <person name="Kozik A."/>
            <person name="Arikit S."/>
            <person name="Song C."/>
            <person name="Xia L."/>
            <person name="Froenicke L."/>
            <person name="Lavelle D.O."/>
            <person name="Truco M.J."/>
            <person name="Xia R."/>
            <person name="Zhu S."/>
            <person name="Xu C."/>
            <person name="Xu H."/>
            <person name="Xu X."/>
            <person name="Cox K."/>
            <person name="Korf I."/>
            <person name="Meyers B.C."/>
            <person name="Michelmore R.W."/>
        </authorList>
    </citation>
    <scope>NUCLEOTIDE SEQUENCE [LARGE SCALE GENOMIC DNA]</scope>
    <source>
        <strain evidence="7">cv. Salinas</strain>
        <tissue evidence="6">Seedlings</tissue>
    </source>
</reference>
<evidence type="ECO:0000256" key="4">
    <source>
        <dbReference type="SAM" id="MobiDB-lite"/>
    </source>
</evidence>
<feature type="region of interest" description="Disordered" evidence="4">
    <location>
        <begin position="308"/>
        <end position="328"/>
    </location>
</feature>
<dbReference type="AlphaFoldDB" id="A0A9R1VY95"/>
<dbReference type="Gene3D" id="1.20.5.190">
    <property type="match status" value="1"/>
</dbReference>
<dbReference type="EMBL" id="NBSK02000004">
    <property type="protein sequence ID" value="KAJ0212861.1"/>
    <property type="molecule type" value="Genomic_DNA"/>
</dbReference>
<dbReference type="GO" id="GO:0005516">
    <property type="term" value="F:calmodulin binding"/>
    <property type="evidence" value="ECO:0007669"/>
    <property type="project" value="UniProtKB-KW"/>
</dbReference>
<comment type="subunit">
    <text evidence="3">Binds to multiple calmodulin (CaM) in the presence of Ca(2+) and CaM-like proteins.</text>
</comment>
<feature type="compositionally biased region" description="Basic and acidic residues" evidence="4">
    <location>
        <begin position="48"/>
        <end position="57"/>
    </location>
</feature>
<protein>
    <recommendedName>
        <fullName evidence="5">DUF4005 domain-containing protein</fullName>
    </recommendedName>
</protein>
<organism evidence="6 7">
    <name type="scientific">Lactuca sativa</name>
    <name type="common">Garden lettuce</name>
    <dbReference type="NCBI Taxonomy" id="4236"/>
    <lineage>
        <taxon>Eukaryota</taxon>
        <taxon>Viridiplantae</taxon>
        <taxon>Streptophyta</taxon>
        <taxon>Embryophyta</taxon>
        <taxon>Tracheophyta</taxon>
        <taxon>Spermatophyta</taxon>
        <taxon>Magnoliopsida</taxon>
        <taxon>eudicotyledons</taxon>
        <taxon>Gunneridae</taxon>
        <taxon>Pentapetalae</taxon>
        <taxon>asterids</taxon>
        <taxon>campanulids</taxon>
        <taxon>Asterales</taxon>
        <taxon>Asteraceae</taxon>
        <taxon>Cichorioideae</taxon>
        <taxon>Cichorieae</taxon>
        <taxon>Lactucinae</taxon>
        <taxon>Lactuca</taxon>
    </lineage>
</organism>